<reference evidence="3" key="1">
    <citation type="journal article" date="2020" name="BMC Genomics">
        <title>Correction to: Identification and distribution of gene clusters required for synthesis of sphingolipid metabolism inhibitors in diverse species of the filamentous fungus Fusarium.</title>
        <authorList>
            <person name="Kim H.S."/>
            <person name="Lohmar J.M."/>
            <person name="Busman M."/>
            <person name="Brown D.W."/>
            <person name="Naumann T.A."/>
            <person name="Divon H.H."/>
            <person name="Lysoe E."/>
            <person name="Uhlig S."/>
            <person name="Proctor R.H."/>
        </authorList>
    </citation>
    <scope>NUCLEOTIDE SEQUENCE</scope>
    <source>
        <strain evidence="3">NRRL 22465</strain>
    </source>
</reference>
<dbReference type="OrthoDB" id="1933717at2759"/>
<reference evidence="3" key="2">
    <citation type="submission" date="2020-05" db="EMBL/GenBank/DDBJ databases">
        <authorList>
            <person name="Kim H.-S."/>
            <person name="Proctor R.H."/>
            <person name="Brown D.W."/>
        </authorList>
    </citation>
    <scope>NUCLEOTIDE SEQUENCE</scope>
    <source>
        <strain evidence="3">NRRL 22465</strain>
    </source>
</reference>
<evidence type="ECO:0008006" key="5">
    <source>
        <dbReference type="Google" id="ProtNLM"/>
    </source>
</evidence>
<dbReference type="PANTHER" id="PTHR43008">
    <property type="entry name" value="BENZIL REDUCTASE"/>
    <property type="match status" value="1"/>
</dbReference>
<name>A0A8H4URW6_9HYPO</name>
<dbReference type="SUPFAM" id="SSF51735">
    <property type="entry name" value="NAD(P)-binding Rossmann-fold domains"/>
    <property type="match status" value="1"/>
</dbReference>
<comment type="similarity">
    <text evidence="1">Belongs to the short-chain dehydrogenases/reductases (SDR) family.</text>
</comment>
<proteinExistence type="inferred from homology"/>
<evidence type="ECO:0000313" key="4">
    <source>
        <dbReference type="Proteomes" id="UP000635477"/>
    </source>
</evidence>
<keyword evidence="2" id="KW-0560">Oxidoreductase</keyword>
<dbReference type="AlphaFoldDB" id="A0A8H4URW6"/>
<evidence type="ECO:0000256" key="2">
    <source>
        <dbReference type="ARBA" id="ARBA00023002"/>
    </source>
</evidence>
<dbReference type="Pfam" id="PF00106">
    <property type="entry name" value="adh_short"/>
    <property type="match status" value="1"/>
</dbReference>
<dbReference type="PRINTS" id="PR00081">
    <property type="entry name" value="GDHRDH"/>
</dbReference>
<sequence>MADRELVLITGANTGIGFETAKALFRSGRPYHVLLGSRAPANADKAIAELKEEYPDTKSTVEPIQIDIINDQSINKTFEYVNSNSGKLDVLVSNAGSFDKTFGHDTADFRTLFNKTYDVNVSAYRSSKVALNMVMLSWHHLLKPDGVRVWSISPGFLAMGLENMPEVLKKAGAGDPSTGAELVKRR</sequence>
<keyword evidence="4" id="KW-1185">Reference proteome</keyword>
<dbReference type="PANTHER" id="PTHR43008:SF8">
    <property type="entry name" value="BENZIL REDUCTASE ((S)-BENZOIN FORMING) IRC24"/>
    <property type="match status" value="1"/>
</dbReference>
<dbReference type="InterPro" id="IPR036291">
    <property type="entry name" value="NAD(P)-bd_dom_sf"/>
</dbReference>
<dbReference type="Proteomes" id="UP000635477">
    <property type="component" value="Unassembled WGS sequence"/>
</dbReference>
<comment type="caution">
    <text evidence="3">The sequence shown here is derived from an EMBL/GenBank/DDBJ whole genome shotgun (WGS) entry which is preliminary data.</text>
</comment>
<organism evidence="3 4">
    <name type="scientific">Fusarium zealandicum</name>
    <dbReference type="NCBI Taxonomy" id="1053134"/>
    <lineage>
        <taxon>Eukaryota</taxon>
        <taxon>Fungi</taxon>
        <taxon>Dikarya</taxon>
        <taxon>Ascomycota</taxon>
        <taxon>Pezizomycotina</taxon>
        <taxon>Sordariomycetes</taxon>
        <taxon>Hypocreomycetidae</taxon>
        <taxon>Hypocreales</taxon>
        <taxon>Nectriaceae</taxon>
        <taxon>Fusarium</taxon>
        <taxon>Fusarium staphyleae species complex</taxon>
    </lineage>
</organism>
<dbReference type="GO" id="GO:0050664">
    <property type="term" value="F:oxidoreductase activity, acting on NAD(P)H, oxygen as acceptor"/>
    <property type="evidence" value="ECO:0007669"/>
    <property type="project" value="TreeGrafter"/>
</dbReference>
<accession>A0A8H4URW6</accession>
<dbReference type="GO" id="GO:0016616">
    <property type="term" value="F:oxidoreductase activity, acting on the CH-OH group of donors, NAD or NADP as acceptor"/>
    <property type="evidence" value="ECO:0007669"/>
    <property type="project" value="UniProtKB-ARBA"/>
</dbReference>
<gene>
    <name evidence="3" type="ORF">FZEAL_2221</name>
</gene>
<dbReference type="Gene3D" id="3.40.50.720">
    <property type="entry name" value="NAD(P)-binding Rossmann-like Domain"/>
    <property type="match status" value="2"/>
</dbReference>
<evidence type="ECO:0000256" key="1">
    <source>
        <dbReference type="ARBA" id="ARBA00006484"/>
    </source>
</evidence>
<evidence type="ECO:0000313" key="3">
    <source>
        <dbReference type="EMBL" id="KAF4982115.1"/>
    </source>
</evidence>
<dbReference type="EMBL" id="JABEYC010000134">
    <property type="protein sequence ID" value="KAF4982115.1"/>
    <property type="molecule type" value="Genomic_DNA"/>
</dbReference>
<protein>
    <recommendedName>
        <fullName evidence="5">Short-chain dehydrogenase</fullName>
    </recommendedName>
</protein>
<dbReference type="InterPro" id="IPR002347">
    <property type="entry name" value="SDR_fam"/>
</dbReference>